<evidence type="ECO:0000313" key="3">
    <source>
        <dbReference type="EMBL" id="NXD17012.1"/>
    </source>
</evidence>
<feature type="region of interest" description="Disordered" evidence="2">
    <location>
        <begin position="414"/>
        <end position="596"/>
    </location>
</feature>
<feature type="non-terminal residue" evidence="3">
    <location>
        <position position="750"/>
    </location>
</feature>
<dbReference type="GO" id="GO:0061001">
    <property type="term" value="P:regulation of dendritic spine morphogenesis"/>
    <property type="evidence" value="ECO:0007669"/>
    <property type="project" value="TreeGrafter"/>
</dbReference>
<comment type="caution">
    <text evidence="3">The sequence shown here is derived from an EMBL/GenBank/DDBJ whole genome shotgun (WGS) entry which is preliminary data.</text>
</comment>
<feature type="coiled-coil region" evidence="1">
    <location>
        <begin position="598"/>
        <end position="625"/>
    </location>
</feature>
<dbReference type="GO" id="GO:0015629">
    <property type="term" value="C:actin cytoskeleton"/>
    <property type="evidence" value="ECO:0007669"/>
    <property type="project" value="TreeGrafter"/>
</dbReference>
<name>A0A851TMH4_9AVES</name>
<feature type="compositionally biased region" description="Basic and acidic residues" evidence="2">
    <location>
        <begin position="210"/>
        <end position="222"/>
    </location>
</feature>
<feature type="region of interest" description="Disordered" evidence="2">
    <location>
        <begin position="639"/>
        <end position="732"/>
    </location>
</feature>
<evidence type="ECO:0000313" key="4">
    <source>
        <dbReference type="Proteomes" id="UP000661971"/>
    </source>
</evidence>
<feature type="compositionally biased region" description="Polar residues" evidence="2">
    <location>
        <begin position="42"/>
        <end position="55"/>
    </location>
</feature>
<dbReference type="GO" id="GO:0005737">
    <property type="term" value="C:cytoplasm"/>
    <property type="evidence" value="ECO:0007669"/>
    <property type="project" value="TreeGrafter"/>
</dbReference>
<feature type="compositionally biased region" description="Polar residues" evidence="2">
    <location>
        <begin position="519"/>
        <end position="530"/>
    </location>
</feature>
<proteinExistence type="predicted"/>
<feature type="compositionally biased region" description="Basic and acidic residues" evidence="2">
    <location>
        <begin position="1"/>
        <end position="12"/>
    </location>
</feature>
<evidence type="ECO:0000256" key="1">
    <source>
        <dbReference type="SAM" id="Coils"/>
    </source>
</evidence>
<feature type="compositionally biased region" description="Basic and acidic residues" evidence="2">
    <location>
        <begin position="640"/>
        <end position="652"/>
    </location>
</feature>
<protein>
    <submittedName>
        <fullName evidence="3">SRCN1 inhibitor</fullName>
    </submittedName>
</protein>
<dbReference type="InterPro" id="IPR051825">
    <property type="entry name" value="SRCIN1"/>
</dbReference>
<accession>A0A851TMH4</accession>
<keyword evidence="1" id="KW-0175">Coiled coil</keyword>
<evidence type="ECO:0000256" key="2">
    <source>
        <dbReference type="SAM" id="MobiDB-lite"/>
    </source>
</evidence>
<dbReference type="PANTHER" id="PTHR22741">
    <property type="entry name" value="P140CAP/SNIP-RELATED"/>
    <property type="match status" value="1"/>
</dbReference>
<dbReference type="EMBL" id="WBNA01000460">
    <property type="protein sequence ID" value="NXD17012.1"/>
    <property type="molecule type" value="Genomic_DNA"/>
</dbReference>
<feature type="non-terminal residue" evidence="3">
    <location>
        <position position="1"/>
    </location>
</feature>
<gene>
    <name evidence="3" type="primary">Srcin1_1</name>
    <name evidence="3" type="ORF">NOTNIG_R14720</name>
</gene>
<dbReference type="PANTHER" id="PTHR22741:SF5">
    <property type="entry name" value="SRC KINASE SIGNALING INHIBITOR 1"/>
    <property type="match status" value="1"/>
</dbReference>
<dbReference type="AlphaFoldDB" id="A0A851TMH4"/>
<feature type="region of interest" description="Disordered" evidence="2">
    <location>
        <begin position="128"/>
        <end position="240"/>
    </location>
</feature>
<dbReference type="GO" id="GO:0014069">
    <property type="term" value="C:postsynaptic density"/>
    <property type="evidence" value="ECO:0007669"/>
    <property type="project" value="TreeGrafter"/>
</dbReference>
<feature type="compositionally biased region" description="Pro residues" evidence="2">
    <location>
        <begin position="181"/>
        <end position="190"/>
    </location>
</feature>
<reference evidence="4" key="1">
    <citation type="submission" date="2023-07" db="EMBL/GenBank/DDBJ databases">
        <title>Bird 10,000 Genomes (B10K) Project - Family phase.</title>
        <authorList>
            <person name="Zhang G."/>
        </authorList>
    </citation>
    <scope>NUCLEOTIDE SEQUENCE [LARGE SCALE GENOMIC DNA]</scope>
</reference>
<sequence>IVPETDFSKGLDLETPPSPPVSLHHLPAVPEPLGMPGFGHSPPQSQSHPGKSNNPARAPEMVPAKTQTAPETPSKKSADKAVSVEAAERDWEEKRAALTQYSAKDINRLLEETQAELMKAIPDLEFAAKHKQSAGSAASTPEHKPSKPQHAQKSTGKGDPNGRRGSDELTVPRYRTEKPSKSPPPPPPRRSFPSSHGLTTTRSGEVVITSKKEPGFMKKAESEELETQKPQVKLRRTVSEVVRPASTPPIIASAIKDDDDEDRIIAELEVFQRSSTSPFLPTLRYEPLAAAVSPGHADLWPNGASIAAEGWKEPERAGASGSRAVSLPRIVLSEWVSQPPSPEAEPEAPEGSGPTGHRDGSGSGGAGAERAPVHGRAGGNSADVPSLGRLQCRSAGEGKHWASLGILEAPPAACGGAAAAATRPRSGPSQGWDCAAGGAPVSPPVSRKGTCPPRRQGHQPNGEGRGLAAVSAPAKQGCGGTSADGDTADHGNGASVREVTAPRQVPKPLLCPVPKPRSSLGTDPEQQGSRESPAEHPKAPAAPGRSSLHLPAQGEAAGMESDVGRTTAAGLCPLGPRGRCREDLSPPHPMTPRSKEICEGTYQRLDSLEETIRELEITINEISSHVSVEFIFPKELLGPEESKDTSKGRDASPGHLVHGSCDDGPALHLHQAEDAPGGPSASRSKPALRPKPQLPLGSPQSGGVSIPPMKMVNPASRLKQSQQGSPDKSKHIKQRMEYMRIQGQQQVVYL</sequence>
<feature type="region of interest" description="Disordered" evidence="2">
    <location>
        <begin position="334"/>
        <end position="387"/>
    </location>
</feature>
<dbReference type="Proteomes" id="UP000661971">
    <property type="component" value="Unassembled WGS sequence"/>
</dbReference>
<feature type="region of interest" description="Disordered" evidence="2">
    <location>
        <begin position="1"/>
        <end position="92"/>
    </location>
</feature>
<keyword evidence="4" id="KW-1185">Reference proteome</keyword>
<organism evidence="3 4">
    <name type="scientific">Nothocercus nigrocapillus</name>
    <dbReference type="NCBI Taxonomy" id="1977171"/>
    <lineage>
        <taxon>Eukaryota</taxon>
        <taxon>Metazoa</taxon>
        <taxon>Chordata</taxon>
        <taxon>Craniata</taxon>
        <taxon>Vertebrata</taxon>
        <taxon>Euteleostomi</taxon>
        <taxon>Archelosauria</taxon>
        <taxon>Archosauria</taxon>
        <taxon>Dinosauria</taxon>
        <taxon>Saurischia</taxon>
        <taxon>Theropoda</taxon>
        <taxon>Coelurosauria</taxon>
        <taxon>Aves</taxon>
        <taxon>Palaeognathae</taxon>
        <taxon>Tinamiformes</taxon>
        <taxon>Tinamidae</taxon>
        <taxon>Nothocercus</taxon>
    </lineage>
</organism>